<evidence type="ECO:0000256" key="2">
    <source>
        <dbReference type="ARBA" id="ARBA00022741"/>
    </source>
</evidence>
<dbReference type="InterPro" id="IPR003593">
    <property type="entry name" value="AAA+_ATPase"/>
</dbReference>
<dbReference type="InterPro" id="IPR003439">
    <property type="entry name" value="ABC_transporter-like_ATP-bd"/>
</dbReference>
<proteinExistence type="predicted"/>
<dbReference type="EMBL" id="FRAG01000021">
    <property type="protein sequence ID" value="SHK02373.1"/>
    <property type="molecule type" value="Genomic_DNA"/>
</dbReference>
<evidence type="ECO:0000313" key="6">
    <source>
        <dbReference type="Proteomes" id="UP000184465"/>
    </source>
</evidence>
<name>A0A1M6P395_PARC5</name>
<keyword evidence="6" id="KW-1185">Reference proteome</keyword>
<organism evidence="5 6">
    <name type="scientific">Paramaledivibacter caminithermalis (strain DSM 15212 / CIP 107654 / DViRD3)</name>
    <name type="common">Clostridium caminithermale</name>
    <dbReference type="NCBI Taxonomy" id="1121301"/>
    <lineage>
        <taxon>Bacteria</taxon>
        <taxon>Bacillati</taxon>
        <taxon>Bacillota</taxon>
        <taxon>Clostridia</taxon>
        <taxon>Peptostreptococcales</taxon>
        <taxon>Caminicellaceae</taxon>
        <taxon>Paramaledivibacter</taxon>
    </lineage>
</organism>
<dbReference type="PROSITE" id="PS00211">
    <property type="entry name" value="ABC_TRANSPORTER_1"/>
    <property type="match status" value="1"/>
</dbReference>
<dbReference type="InterPro" id="IPR027417">
    <property type="entry name" value="P-loop_NTPase"/>
</dbReference>
<evidence type="ECO:0000256" key="1">
    <source>
        <dbReference type="ARBA" id="ARBA00022448"/>
    </source>
</evidence>
<dbReference type="InterPro" id="IPR017871">
    <property type="entry name" value="ABC_transporter-like_CS"/>
</dbReference>
<accession>A0A1M6P395</accession>
<evidence type="ECO:0000256" key="3">
    <source>
        <dbReference type="ARBA" id="ARBA00022840"/>
    </source>
</evidence>
<dbReference type="PROSITE" id="PS50893">
    <property type="entry name" value="ABC_TRANSPORTER_2"/>
    <property type="match status" value="1"/>
</dbReference>
<dbReference type="RefSeq" id="WP_073149426.1">
    <property type="nucleotide sequence ID" value="NZ_FRAG01000021.1"/>
</dbReference>
<dbReference type="SMART" id="SM00382">
    <property type="entry name" value="AAA"/>
    <property type="match status" value="1"/>
</dbReference>
<reference evidence="5 6" key="1">
    <citation type="submission" date="2016-11" db="EMBL/GenBank/DDBJ databases">
        <authorList>
            <person name="Jaros S."/>
            <person name="Januszkiewicz K."/>
            <person name="Wedrychowicz H."/>
        </authorList>
    </citation>
    <scope>NUCLEOTIDE SEQUENCE [LARGE SCALE GENOMIC DNA]</scope>
    <source>
        <strain evidence="5 6">DSM 15212</strain>
    </source>
</reference>
<dbReference type="FunFam" id="3.40.50.300:FF:000134">
    <property type="entry name" value="Iron-enterobactin ABC transporter ATP-binding protein"/>
    <property type="match status" value="1"/>
</dbReference>
<dbReference type="GO" id="GO:0005524">
    <property type="term" value="F:ATP binding"/>
    <property type="evidence" value="ECO:0007669"/>
    <property type="project" value="UniProtKB-KW"/>
</dbReference>
<dbReference type="CDD" id="cd03214">
    <property type="entry name" value="ABC_Iron-Siderophores_B12_Hemin"/>
    <property type="match status" value="1"/>
</dbReference>
<dbReference type="SUPFAM" id="SSF52540">
    <property type="entry name" value="P-loop containing nucleoside triphosphate hydrolases"/>
    <property type="match status" value="1"/>
</dbReference>
<dbReference type="GO" id="GO:0016887">
    <property type="term" value="F:ATP hydrolysis activity"/>
    <property type="evidence" value="ECO:0007669"/>
    <property type="project" value="InterPro"/>
</dbReference>
<gene>
    <name evidence="5" type="ORF">SAMN02745912_01991</name>
</gene>
<dbReference type="Gene3D" id="3.40.50.300">
    <property type="entry name" value="P-loop containing nucleotide triphosphate hydrolases"/>
    <property type="match status" value="1"/>
</dbReference>
<dbReference type="Proteomes" id="UP000184465">
    <property type="component" value="Unassembled WGS sequence"/>
</dbReference>
<dbReference type="PANTHER" id="PTHR42794:SF2">
    <property type="entry name" value="ABC TRANSPORTER ATP-BINDING PROTEIN"/>
    <property type="match status" value="1"/>
</dbReference>
<evidence type="ECO:0000313" key="5">
    <source>
        <dbReference type="EMBL" id="SHK02373.1"/>
    </source>
</evidence>
<dbReference type="Pfam" id="PF00005">
    <property type="entry name" value="ABC_tran"/>
    <property type="match status" value="1"/>
</dbReference>
<protein>
    <submittedName>
        <fullName evidence="5">Iron complex transport system ATP-binding protein</fullName>
    </submittedName>
</protein>
<dbReference type="PANTHER" id="PTHR42794">
    <property type="entry name" value="HEMIN IMPORT ATP-BINDING PROTEIN HMUV"/>
    <property type="match status" value="1"/>
</dbReference>
<dbReference type="OrthoDB" id="9799337at2"/>
<keyword evidence="2" id="KW-0547">Nucleotide-binding</keyword>
<dbReference type="AlphaFoldDB" id="A0A1M6P395"/>
<feature type="domain" description="ABC transporter" evidence="4">
    <location>
        <begin position="3"/>
        <end position="235"/>
    </location>
</feature>
<sequence length="263" mass="29928">MNMIANNISVILNGNHILKGITSKVHKGEFVGLIGPNGSGKSTLLKTIYRAIKPKAGWITLDEKKIFDIPLKETAKQMAVVRQFNNFNFDFSVEEIVMMGRAPHKKMLELDNVKDYEIVYEALKKVDMQDYAKRSFSTLSGGEKQRIMVARALAQKAKFLILDEPTNHLDIKYQLQLLDLIKSLGLEVFAALHDLNLAAMYCNRIYVIKEGKIVAEGKPKEVITEKLLKEVFEVNAEIRQHSLTGQLNIIYLPKHYENILKQN</sequence>
<keyword evidence="3 5" id="KW-0067">ATP-binding</keyword>
<evidence type="ECO:0000259" key="4">
    <source>
        <dbReference type="PROSITE" id="PS50893"/>
    </source>
</evidence>
<dbReference type="STRING" id="1121301.SAMN02745912_01991"/>
<keyword evidence="1" id="KW-0813">Transport</keyword>